<evidence type="ECO:0000256" key="7">
    <source>
        <dbReference type="ARBA" id="ARBA00022927"/>
    </source>
</evidence>
<evidence type="ECO:0000256" key="4">
    <source>
        <dbReference type="ARBA" id="ARBA00022475"/>
    </source>
</evidence>
<evidence type="ECO:0000256" key="3">
    <source>
        <dbReference type="ARBA" id="ARBA00022448"/>
    </source>
</evidence>
<sequence length="278" mass="29409">MLSLAITVAHGALFASLRLSTLSTISETSPSTGSSTLMQPPPLHHPIPHRLRIVAALHVETPSIPIPTTTPATPSPPSVATVATVDPAPPQRIPNPQRRGLLPVAGPVDSPVAPHALVSTTSDVASTQGATAPTLPKSNTPVSIPADSPPILTDAEPIDAPAPDYPALSRRYREEGSVVVRVSIGKDGTAKDAHIHRSSGFRRLDTASLRTALSWKYRPAMLAGAPQERWHDVPFRFELTSSTRHTHTAAQAATSRLSTIESSFFHPSSLGDLRHDGS</sequence>
<evidence type="ECO:0000256" key="8">
    <source>
        <dbReference type="ARBA" id="ARBA00022989"/>
    </source>
</evidence>
<comment type="subcellular location">
    <subcellularLocation>
        <location evidence="1">Cell inner membrane</location>
        <topology evidence="1">Single-pass membrane protein</topology>
        <orientation evidence="1">Periplasmic side</orientation>
    </subcellularLocation>
</comment>
<evidence type="ECO:0000313" key="13">
    <source>
        <dbReference type="Proteomes" id="UP000017184"/>
    </source>
</evidence>
<keyword evidence="5" id="KW-0997">Cell inner membrane</keyword>
<evidence type="ECO:0000256" key="9">
    <source>
        <dbReference type="ARBA" id="ARBA00023136"/>
    </source>
</evidence>
<dbReference type="Gene3D" id="3.30.1150.10">
    <property type="match status" value="1"/>
</dbReference>
<feature type="domain" description="TonB C-terminal" evidence="11">
    <location>
        <begin position="150"/>
        <end position="246"/>
    </location>
</feature>
<dbReference type="GO" id="GO:0031992">
    <property type="term" value="F:energy transducer activity"/>
    <property type="evidence" value="ECO:0007669"/>
    <property type="project" value="TreeGrafter"/>
</dbReference>
<dbReference type="AlphaFoldDB" id="U5N807"/>
<keyword evidence="6" id="KW-0812">Transmembrane</keyword>
<dbReference type="PANTHER" id="PTHR33446">
    <property type="entry name" value="PROTEIN TONB-RELATED"/>
    <property type="match status" value="1"/>
</dbReference>
<keyword evidence="13" id="KW-1185">Reference proteome</keyword>
<keyword evidence="8" id="KW-1133">Transmembrane helix</keyword>
<dbReference type="SUPFAM" id="SSF74653">
    <property type="entry name" value="TolA/TonB C-terminal domain"/>
    <property type="match status" value="1"/>
</dbReference>
<dbReference type="NCBIfam" id="TIGR01352">
    <property type="entry name" value="tonB_Cterm"/>
    <property type="match status" value="1"/>
</dbReference>
<evidence type="ECO:0000259" key="11">
    <source>
        <dbReference type="PROSITE" id="PS52015"/>
    </source>
</evidence>
<reference evidence="12" key="1">
    <citation type="journal article" date="2013" name="Genome Biol.">
        <title>Genomic analysis reveals key aspects of prokaryotic symbiosis in the phototrophic consortium "Chlorochromatium aggregatum".</title>
        <authorList>
            <person name="Liu Z."/>
            <person name="Muller J."/>
            <person name="Li T."/>
            <person name="Alvey R.M."/>
            <person name="Vogl K."/>
            <person name="Frigaard N.U."/>
            <person name="Rockwell N.C."/>
            <person name="Boyd E.S."/>
            <person name="Tomsho L.P."/>
            <person name="Schuster S.C."/>
            <person name="Henke P."/>
            <person name="Rohde M."/>
            <person name="Overmann J."/>
            <person name="Bryant D.A."/>
        </authorList>
    </citation>
    <scope>NUCLEOTIDE SEQUENCE [LARGE SCALE GENOMIC DNA]</scope>
    <source>
        <strain evidence="12">CR</strain>
    </source>
</reference>
<dbReference type="eggNOG" id="COG0810">
    <property type="taxonomic scope" value="Bacteria"/>
</dbReference>
<dbReference type="InterPro" id="IPR051045">
    <property type="entry name" value="TonB-dependent_transducer"/>
</dbReference>
<dbReference type="GO" id="GO:0015031">
    <property type="term" value="P:protein transport"/>
    <property type="evidence" value="ECO:0007669"/>
    <property type="project" value="UniProtKB-KW"/>
</dbReference>
<comment type="similarity">
    <text evidence="2">Belongs to the TonB family.</text>
</comment>
<dbReference type="Pfam" id="PF03544">
    <property type="entry name" value="TonB_C"/>
    <property type="match status" value="1"/>
</dbReference>
<evidence type="ECO:0000256" key="5">
    <source>
        <dbReference type="ARBA" id="ARBA00022519"/>
    </source>
</evidence>
<evidence type="ECO:0000313" key="12">
    <source>
        <dbReference type="EMBL" id="AGX86393.1"/>
    </source>
</evidence>
<evidence type="ECO:0000256" key="6">
    <source>
        <dbReference type="ARBA" id="ARBA00022692"/>
    </source>
</evidence>
<keyword evidence="9" id="KW-0472">Membrane</keyword>
<feature type="region of interest" description="Disordered" evidence="10">
    <location>
        <begin position="25"/>
        <end position="45"/>
    </location>
</feature>
<dbReference type="STRING" id="946483.Cenrod_0267"/>
<keyword evidence="3" id="KW-0813">Transport</keyword>
<evidence type="ECO:0000256" key="1">
    <source>
        <dbReference type="ARBA" id="ARBA00004383"/>
    </source>
</evidence>
<feature type="compositionally biased region" description="Polar residues" evidence="10">
    <location>
        <begin position="25"/>
        <end position="38"/>
    </location>
</feature>
<dbReference type="InterPro" id="IPR006260">
    <property type="entry name" value="TonB/TolA_C"/>
</dbReference>
<name>U5N807_9BURK</name>
<accession>U5N807</accession>
<dbReference type="GO" id="GO:0055085">
    <property type="term" value="P:transmembrane transport"/>
    <property type="evidence" value="ECO:0007669"/>
    <property type="project" value="InterPro"/>
</dbReference>
<gene>
    <name evidence="12" type="primary">tonB-1</name>
    <name evidence="12" type="ORF">Cenrod_0267</name>
</gene>
<proteinExistence type="inferred from homology"/>
<organism evidence="12 13">
    <name type="scientific">Candidatus Symbiobacter mobilis CR</name>
    <dbReference type="NCBI Taxonomy" id="946483"/>
    <lineage>
        <taxon>Bacteria</taxon>
        <taxon>Pseudomonadati</taxon>
        <taxon>Pseudomonadota</taxon>
        <taxon>Betaproteobacteria</taxon>
        <taxon>Burkholderiales</taxon>
        <taxon>Comamonadaceae</taxon>
    </lineage>
</organism>
<dbReference type="InterPro" id="IPR037682">
    <property type="entry name" value="TonB_C"/>
</dbReference>
<dbReference type="KEGG" id="cbx:Cenrod_0267"/>
<dbReference type="EMBL" id="CP004885">
    <property type="protein sequence ID" value="AGX86393.1"/>
    <property type="molecule type" value="Genomic_DNA"/>
</dbReference>
<evidence type="ECO:0000256" key="10">
    <source>
        <dbReference type="SAM" id="MobiDB-lite"/>
    </source>
</evidence>
<protein>
    <submittedName>
        <fullName evidence="12">Periplasmic protein TonB</fullName>
    </submittedName>
</protein>
<dbReference type="PANTHER" id="PTHR33446:SF2">
    <property type="entry name" value="PROTEIN TONB"/>
    <property type="match status" value="1"/>
</dbReference>
<dbReference type="Proteomes" id="UP000017184">
    <property type="component" value="Chromosome"/>
</dbReference>
<keyword evidence="7" id="KW-0653">Protein transport</keyword>
<dbReference type="GO" id="GO:0098797">
    <property type="term" value="C:plasma membrane protein complex"/>
    <property type="evidence" value="ECO:0007669"/>
    <property type="project" value="TreeGrafter"/>
</dbReference>
<keyword evidence="4" id="KW-1003">Cell membrane</keyword>
<evidence type="ECO:0000256" key="2">
    <source>
        <dbReference type="ARBA" id="ARBA00006555"/>
    </source>
</evidence>
<dbReference type="HOGENOM" id="CLU_999986_0_0_4"/>
<dbReference type="PROSITE" id="PS52015">
    <property type="entry name" value="TONB_CTD"/>
    <property type="match status" value="1"/>
</dbReference>